<dbReference type="Pfam" id="PF04235">
    <property type="entry name" value="DUF418"/>
    <property type="match status" value="1"/>
</dbReference>
<dbReference type="PANTHER" id="PTHR30590:SF2">
    <property type="entry name" value="INNER MEMBRANE PROTEIN"/>
    <property type="match status" value="1"/>
</dbReference>
<evidence type="ECO:0000313" key="3">
    <source>
        <dbReference type="EMBL" id="PSR54972.1"/>
    </source>
</evidence>
<protein>
    <recommendedName>
        <fullName evidence="2">DUF418 domain-containing protein</fullName>
    </recommendedName>
</protein>
<evidence type="ECO:0000256" key="1">
    <source>
        <dbReference type="SAM" id="Phobius"/>
    </source>
</evidence>
<keyword evidence="4" id="KW-1185">Reference proteome</keyword>
<dbReference type="AlphaFoldDB" id="A0A2T2YHK2"/>
<accession>A0A2T2YHK2</accession>
<gene>
    <name evidence="3" type="ORF">AHMF7605_16410</name>
</gene>
<keyword evidence="1" id="KW-0472">Membrane</keyword>
<feature type="transmembrane region" description="Helical" evidence="1">
    <location>
        <begin position="12"/>
        <end position="34"/>
    </location>
</feature>
<feature type="transmembrane region" description="Helical" evidence="1">
    <location>
        <begin position="54"/>
        <end position="77"/>
    </location>
</feature>
<dbReference type="InterPro" id="IPR007349">
    <property type="entry name" value="DUF418"/>
</dbReference>
<dbReference type="PANTHER" id="PTHR30590">
    <property type="entry name" value="INNER MEMBRANE PROTEIN"/>
    <property type="match status" value="1"/>
</dbReference>
<sequence length="406" mass="45891">MPGERYRLLDVLRGFALLGVLVANMATLSGYFFLTEEAKKAFSSYPTDHFISSLLLLIIDGKFYSLFSLLFGIGFGLQLQRSFTSGMNFPSLFRRRLLILLILGLCHAIFLYPGDILTVYALLGFVLLLFRNFSDKNLLRAALILLLLPLIQYAIMLGVHFVNPPLPKPAGPRMLDQMIQMFRTGSYLDIIKANLGGLIFGRYPDLLFTGRFFKVLAMFLMGFYIARNKIYAQVSAYRPLLKKVILGGVIIGIPCNLVLATMVNMSDYKELQPAGIIQPLAYAYGVPALCLGYAAIFALLYEKPAWKKRFAFFAPVGQIALSNYLLQSLICVFIFKSYGFAMEAQVGPTKLLLIAFAIYSSQVIFSHIWVRYFFFGPAEWLWRSLTYKAWQPLRKSRFSNQSIAVS</sequence>
<feature type="transmembrane region" description="Helical" evidence="1">
    <location>
        <begin position="312"/>
        <end position="335"/>
    </location>
</feature>
<dbReference type="InterPro" id="IPR052529">
    <property type="entry name" value="Bact_Transport_Assoc"/>
</dbReference>
<name>A0A2T2YHK2_9BACT</name>
<keyword evidence="1" id="KW-1133">Transmembrane helix</keyword>
<feature type="transmembrane region" description="Helical" evidence="1">
    <location>
        <begin position="97"/>
        <end position="130"/>
    </location>
</feature>
<reference evidence="3 4" key="1">
    <citation type="submission" date="2018-03" db="EMBL/GenBank/DDBJ databases">
        <title>Adhaeribacter sp. HMF7605 Genome sequencing and assembly.</title>
        <authorList>
            <person name="Kang H."/>
            <person name="Kang J."/>
            <person name="Cha I."/>
            <person name="Kim H."/>
            <person name="Joh K."/>
        </authorList>
    </citation>
    <scope>NUCLEOTIDE SEQUENCE [LARGE SCALE GENOMIC DNA]</scope>
    <source>
        <strain evidence="3 4">HMF7605</strain>
    </source>
</reference>
<dbReference type="EMBL" id="PYFT01000001">
    <property type="protein sequence ID" value="PSR54972.1"/>
    <property type="molecule type" value="Genomic_DNA"/>
</dbReference>
<organism evidence="3 4">
    <name type="scientific">Adhaeribacter arboris</name>
    <dbReference type="NCBI Taxonomy" id="2072846"/>
    <lineage>
        <taxon>Bacteria</taxon>
        <taxon>Pseudomonadati</taxon>
        <taxon>Bacteroidota</taxon>
        <taxon>Cytophagia</taxon>
        <taxon>Cytophagales</taxon>
        <taxon>Hymenobacteraceae</taxon>
        <taxon>Adhaeribacter</taxon>
    </lineage>
</organism>
<dbReference type="Proteomes" id="UP000240357">
    <property type="component" value="Unassembled WGS sequence"/>
</dbReference>
<evidence type="ECO:0000259" key="2">
    <source>
        <dbReference type="Pfam" id="PF04235"/>
    </source>
</evidence>
<comment type="caution">
    <text evidence="3">The sequence shown here is derived from an EMBL/GenBank/DDBJ whole genome shotgun (WGS) entry which is preliminary data.</text>
</comment>
<feature type="transmembrane region" description="Helical" evidence="1">
    <location>
        <begin position="351"/>
        <end position="374"/>
    </location>
</feature>
<feature type="transmembrane region" description="Helical" evidence="1">
    <location>
        <begin position="206"/>
        <end position="224"/>
    </location>
</feature>
<proteinExistence type="predicted"/>
<feature type="transmembrane region" description="Helical" evidence="1">
    <location>
        <begin position="244"/>
        <end position="262"/>
    </location>
</feature>
<evidence type="ECO:0000313" key="4">
    <source>
        <dbReference type="Proteomes" id="UP000240357"/>
    </source>
</evidence>
<keyword evidence="1" id="KW-0812">Transmembrane</keyword>
<feature type="transmembrane region" description="Helical" evidence="1">
    <location>
        <begin position="282"/>
        <end position="300"/>
    </location>
</feature>
<feature type="transmembrane region" description="Helical" evidence="1">
    <location>
        <begin position="142"/>
        <end position="162"/>
    </location>
</feature>
<feature type="domain" description="DUF418" evidence="2">
    <location>
        <begin position="226"/>
        <end position="388"/>
    </location>
</feature>